<name>A0A915YHT0_9BACT</name>
<accession>A0A915YHT0</accession>
<organism evidence="1 2">
    <name type="scientific">Aureispira anguillae</name>
    <dbReference type="NCBI Taxonomy" id="2864201"/>
    <lineage>
        <taxon>Bacteria</taxon>
        <taxon>Pseudomonadati</taxon>
        <taxon>Bacteroidota</taxon>
        <taxon>Saprospiria</taxon>
        <taxon>Saprospirales</taxon>
        <taxon>Saprospiraceae</taxon>
        <taxon>Aureispira</taxon>
    </lineage>
</organism>
<dbReference type="AlphaFoldDB" id="A0A915YHT0"/>
<proteinExistence type="predicted"/>
<evidence type="ECO:0000313" key="1">
    <source>
        <dbReference type="EMBL" id="BDS13305.1"/>
    </source>
</evidence>
<gene>
    <name evidence="1" type="ORF">AsAng_0040400</name>
</gene>
<protein>
    <submittedName>
        <fullName evidence="1">Transporter</fullName>
    </submittedName>
</protein>
<dbReference type="EMBL" id="AP026867">
    <property type="protein sequence ID" value="BDS13305.1"/>
    <property type="molecule type" value="Genomic_DNA"/>
</dbReference>
<keyword evidence="2" id="KW-1185">Reference proteome</keyword>
<sequence length="320" mass="36046">MGWAEQSYFQSKLIEMRTILIILCVVLLKATAIQACDICGCGVGGYYSGMLPQYHKNFIGLRWRFSYFKSDLGHEGENIAAYSKEYFHSLELMGRFYPHRRVQLLAFVPLNYHLRNAPTETNALVGLGDLSVLALYNIYNTSFIAEKNTKHNLLVGGGIKVPTGSFQRKDAAGALLTPSLQLGTGSVDFLITGVYTLRHKRWGLNTNVAYKINLPNKNTYQFGNQLTASATAFFLHKIKNKEWGLMPKLGIAFEQAKYNLKYGYKRINTGGNQLIATAGLEMYYKKIQLGLSYQQPTWQNLSNGLVEAGPRFMANINYLF</sequence>
<dbReference type="KEGG" id="aup:AsAng_0040400"/>
<reference evidence="1" key="1">
    <citation type="submission" date="2022-09" db="EMBL/GenBank/DDBJ databases">
        <title>Aureispira anguillicida sp. nov., isolated from Leptocephalus of Japanese eel Anguilla japonica.</title>
        <authorList>
            <person name="Yuasa K."/>
            <person name="Mekata T."/>
            <person name="Ikunari K."/>
        </authorList>
    </citation>
    <scope>NUCLEOTIDE SEQUENCE</scope>
    <source>
        <strain evidence="1">EL160426</strain>
    </source>
</reference>
<evidence type="ECO:0000313" key="2">
    <source>
        <dbReference type="Proteomes" id="UP001060919"/>
    </source>
</evidence>
<dbReference type="Proteomes" id="UP001060919">
    <property type="component" value="Chromosome"/>
</dbReference>